<evidence type="ECO:0000256" key="1">
    <source>
        <dbReference type="RuleBase" id="RU003651"/>
    </source>
</evidence>
<dbReference type="RefSeq" id="WP_245137955.1">
    <property type="nucleotide sequence ID" value="NZ_CP128477.1"/>
</dbReference>
<gene>
    <name evidence="4" type="ORF">MKJ03_20060</name>
</gene>
<keyword evidence="4" id="KW-0614">Plasmid</keyword>
<dbReference type="SMART" id="SM00382">
    <property type="entry name" value="AAA"/>
    <property type="match status" value="1"/>
</dbReference>
<dbReference type="CDD" id="cd19481">
    <property type="entry name" value="RecA-like_protease"/>
    <property type="match status" value="1"/>
</dbReference>
<evidence type="ECO:0000313" key="4">
    <source>
        <dbReference type="EMBL" id="MCJ8240634.1"/>
    </source>
</evidence>
<evidence type="ECO:0000259" key="3">
    <source>
        <dbReference type="SMART" id="SM00382"/>
    </source>
</evidence>
<dbReference type="PROSITE" id="PS00674">
    <property type="entry name" value="AAA"/>
    <property type="match status" value="1"/>
</dbReference>
<geneLocation type="plasmid" evidence="4">
    <name>unnamed</name>
</geneLocation>
<evidence type="ECO:0000313" key="5">
    <source>
        <dbReference type="Proteomes" id="UP001522662"/>
    </source>
</evidence>
<dbReference type="InterPro" id="IPR003959">
    <property type="entry name" value="ATPase_AAA_core"/>
</dbReference>
<feature type="compositionally biased region" description="Low complexity" evidence="2">
    <location>
        <begin position="373"/>
        <end position="386"/>
    </location>
</feature>
<accession>A0ABT0D5H0</accession>
<name>A0ABT0D5H0_9HYPH</name>
<dbReference type="Pfam" id="PF00004">
    <property type="entry name" value="AAA"/>
    <property type="match status" value="1"/>
</dbReference>
<dbReference type="PANTHER" id="PTHR23076:SF97">
    <property type="entry name" value="ATP-DEPENDENT ZINC METALLOPROTEASE YME1L1"/>
    <property type="match status" value="1"/>
</dbReference>
<protein>
    <submittedName>
        <fullName evidence="4">ATP-binding protein</fullName>
    </submittedName>
</protein>
<comment type="caution">
    <text evidence="4">The sequence shown here is derived from an EMBL/GenBank/DDBJ whole genome shotgun (WGS) entry which is preliminary data.</text>
</comment>
<dbReference type="Proteomes" id="UP001522662">
    <property type="component" value="Unassembled WGS sequence"/>
</dbReference>
<keyword evidence="1" id="KW-0547">Nucleotide-binding</keyword>
<dbReference type="InterPro" id="IPR003593">
    <property type="entry name" value="AAA+_ATPase"/>
</dbReference>
<keyword evidence="5" id="KW-1185">Reference proteome</keyword>
<dbReference type="InterPro" id="IPR003960">
    <property type="entry name" value="ATPase_AAA_CS"/>
</dbReference>
<proteinExistence type="inferred from homology"/>
<dbReference type="EMBL" id="JALAYX010000007">
    <property type="protein sequence ID" value="MCJ8240634.1"/>
    <property type="molecule type" value="Genomic_DNA"/>
</dbReference>
<comment type="similarity">
    <text evidence="1">Belongs to the AAA ATPase family.</text>
</comment>
<dbReference type="PANTHER" id="PTHR23076">
    <property type="entry name" value="METALLOPROTEASE M41 FTSH"/>
    <property type="match status" value="1"/>
</dbReference>
<feature type="domain" description="AAA+ ATPase" evidence="3">
    <location>
        <begin position="455"/>
        <end position="595"/>
    </location>
</feature>
<dbReference type="SUPFAM" id="SSF52540">
    <property type="entry name" value="P-loop containing nucleoside triphosphate hydrolases"/>
    <property type="match status" value="1"/>
</dbReference>
<evidence type="ECO:0000256" key="2">
    <source>
        <dbReference type="SAM" id="MobiDB-lite"/>
    </source>
</evidence>
<dbReference type="InterPro" id="IPR027417">
    <property type="entry name" value="P-loop_NTPase"/>
</dbReference>
<keyword evidence="1 4" id="KW-0067">ATP-binding</keyword>
<dbReference type="GO" id="GO:0005524">
    <property type="term" value="F:ATP binding"/>
    <property type="evidence" value="ECO:0007669"/>
    <property type="project" value="UniProtKB-KW"/>
</dbReference>
<feature type="compositionally biased region" description="Basic and acidic residues" evidence="2">
    <location>
        <begin position="387"/>
        <end position="396"/>
    </location>
</feature>
<sequence>MTADRLDRYLLGRLNRRSRRIAYRAAVAADILRAHQRAIGMHTVTIYAPGARAVPLTGAITADRRTLLRVLSSDALLPVLLPVTVRRHDIDLIIEDIVGDIDASVTGAETEATPAEAVERSQLRDDRGDHGQYLKQLASLLRAVAHPPAITETVIVLSIVEAVRRSHLTAAQVLQILSRPAAVVLLRVPTRGFEQALGLMIEHGVIGPAMRLRDGGGGYSLSRRVHSGQESHDQTTLITFRNGEVINQSSENRRQLLAKALSTGRPVLVAAEDEEVWPDRVTSSADLILDAPKIDWQLLSHAIEITTGHSRVAVEEAARDYTIDMCSLGLDDLALAIKPGRTISNVLSRLESFAQEHADVQRDDEGAGSAKQTAASGERSRTSSSSERSRRADKTLSMDIIQPAQRPTKAKGERVDEPYLCIEQLAGYGDARQWAIDLKTDLSIWRAKKLAWADMSTKLLLSGPPGTGKTTYARALCNSLAIPLIATSVGHWLEPGYLGDVLKRMTAVFDAAREHAPVILFVDEIDGIGRRDSGSGRSYDDYWIAVINRMLELLDGAVRSEGIIVVGATNRPGVIDPAIRRSGRLERHIEIPPPDMTALEGIFRHHLGADLDGVLASAHKAGSKRSNQSQGVAYATR</sequence>
<dbReference type="Gene3D" id="3.40.50.300">
    <property type="entry name" value="P-loop containing nucleotide triphosphate hydrolases"/>
    <property type="match status" value="1"/>
</dbReference>
<reference evidence="4 5" key="1">
    <citation type="submission" date="2022-03" db="EMBL/GenBank/DDBJ databases">
        <title>Rhizobium SSM4.3 sp. nov., isolated from Sediment (Gouqi Island).</title>
        <authorList>
            <person name="Chen G."/>
        </authorList>
    </citation>
    <scope>NUCLEOTIDE SEQUENCE [LARGE SCALE GENOMIC DNA]</scope>
    <source>
        <strain evidence="4 5">SSM4.3</strain>
        <plasmid evidence="4">unnamed</plasmid>
    </source>
</reference>
<feature type="region of interest" description="Disordered" evidence="2">
    <location>
        <begin position="357"/>
        <end position="412"/>
    </location>
</feature>
<organism evidence="4 5">
    <name type="scientific">Peteryoungia algae</name>
    <dbReference type="NCBI Taxonomy" id="2919917"/>
    <lineage>
        <taxon>Bacteria</taxon>
        <taxon>Pseudomonadati</taxon>
        <taxon>Pseudomonadota</taxon>
        <taxon>Alphaproteobacteria</taxon>
        <taxon>Hyphomicrobiales</taxon>
        <taxon>Rhizobiaceae</taxon>
        <taxon>Peteryoungia</taxon>
    </lineage>
</organism>